<evidence type="ECO:0000313" key="1">
    <source>
        <dbReference type="EMBL" id="GAH81097.1"/>
    </source>
</evidence>
<name>X1IHB3_9ZZZZ</name>
<organism evidence="1">
    <name type="scientific">marine sediment metagenome</name>
    <dbReference type="NCBI Taxonomy" id="412755"/>
    <lineage>
        <taxon>unclassified sequences</taxon>
        <taxon>metagenomes</taxon>
        <taxon>ecological metagenomes</taxon>
    </lineage>
</organism>
<comment type="caution">
    <text evidence="1">The sequence shown here is derived from an EMBL/GenBank/DDBJ whole genome shotgun (WGS) entry which is preliminary data.</text>
</comment>
<protein>
    <submittedName>
        <fullName evidence="1">Uncharacterized protein</fullName>
    </submittedName>
</protein>
<gene>
    <name evidence="1" type="ORF">S03H2_57414</name>
</gene>
<accession>X1IHB3</accession>
<dbReference type="AlphaFoldDB" id="X1IHB3"/>
<dbReference type="EMBL" id="BARU01036800">
    <property type="protein sequence ID" value="GAH81097.1"/>
    <property type="molecule type" value="Genomic_DNA"/>
</dbReference>
<proteinExistence type="predicted"/>
<sequence>MAFIQVALKTSQDRIKVFNALKGQSVTGRPVRNLVLSTDQLKTIKEAGIPVYPVSANGKNDFRKKLDIDSVIKHHPD</sequence>
<reference evidence="1" key="1">
    <citation type="journal article" date="2014" name="Front. Microbiol.">
        <title>High frequency of phylogenetically diverse reductive dehalogenase-homologous genes in deep subseafloor sedimentary metagenomes.</title>
        <authorList>
            <person name="Kawai M."/>
            <person name="Futagami T."/>
            <person name="Toyoda A."/>
            <person name="Takaki Y."/>
            <person name="Nishi S."/>
            <person name="Hori S."/>
            <person name="Arai W."/>
            <person name="Tsubouchi T."/>
            <person name="Morono Y."/>
            <person name="Uchiyama I."/>
            <person name="Ito T."/>
            <person name="Fujiyama A."/>
            <person name="Inagaki F."/>
            <person name="Takami H."/>
        </authorList>
    </citation>
    <scope>NUCLEOTIDE SEQUENCE</scope>
    <source>
        <strain evidence="1">Expedition CK06-06</strain>
    </source>
</reference>